<protein>
    <submittedName>
        <fullName evidence="2">ABC transporter permease</fullName>
    </submittedName>
</protein>
<feature type="transmembrane region" description="Helical" evidence="1">
    <location>
        <begin position="5"/>
        <end position="26"/>
    </location>
</feature>
<sequence length="137" mass="15631">MGNQVVIIVGTFILLLTGVLLGYVLSQLVLGFLEINQLTLLGTFSLVVIFITLYYVLFWQLGREKSRLRAKRKREPVQEQTTTLIPDSHLKNKLIAKLGGDVAAAEQLIQQARVNYPGMPENWYCERAIDDLEREQR</sequence>
<accession>A0A7S6U6I1</accession>
<dbReference type="Proteomes" id="UP000593846">
    <property type="component" value="Chromosome"/>
</dbReference>
<feature type="transmembrane region" description="Helical" evidence="1">
    <location>
        <begin position="38"/>
        <end position="62"/>
    </location>
</feature>
<keyword evidence="1" id="KW-0812">Transmembrane</keyword>
<dbReference type="RefSeq" id="WP_200988672.1">
    <property type="nucleotide sequence ID" value="NZ_CP063311.1"/>
</dbReference>
<gene>
    <name evidence="2" type="ORF">IM676_01525</name>
</gene>
<evidence type="ECO:0000313" key="3">
    <source>
        <dbReference type="Proteomes" id="UP000593846"/>
    </source>
</evidence>
<keyword evidence="1" id="KW-0472">Membrane</keyword>
<reference evidence="3" key="1">
    <citation type="submission" date="2020-10" db="EMBL/GenBank/DDBJ databases">
        <title>Genome-based taxonomic classification of the species Anabaenopsis elenkinii.</title>
        <authorList>
            <person name="Delbaje E."/>
            <person name="Andreote A.P.D."/>
            <person name="Pellegrinetti T.A."/>
            <person name="Cruz R.B."/>
            <person name="Branco L.H.Z."/>
            <person name="Fiore M.F."/>
        </authorList>
    </citation>
    <scope>NUCLEOTIDE SEQUENCE [LARGE SCALE GENOMIC DNA]</scope>
    <source>
        <strain evidence="3">CCIBt3563</strain>
    </source>
</reference>
<proteinExistence type="predicted"/>
<organism evidence="2 3">
    <name type="scientific">Anabaenopsis elenkinii CCIBt3563</name>
    <dbReference type="NCBI Taxonomy" id="2779889"/>
    <lineage>
        <taxon>Bacteria</taxon>
        <taxon>Bacillati</taxon>
        <taxon>Cyanobacteriota</taxon>
        <taxon>Cyanophyceae</taxon>
        <taxon>Nostocales</taxon>
        <taxon>Nodulariaceae</taxon>
        <taxon>Anabaenopsis</taxon>
    </lineage>
</organism>
<evidence type="ECO:0000313" key="2">
    <source>
        <dbReference type="EMBL" id="QOV23068.1"/>
    </source>
</evidence>
<keyword evidence="3" id="KW-1185">Reference proteome</keyword>
<dbReference type="EMBL" id="CP063311">
    <property type="protein sequence ID" value="QOV23068.1"/>
    <property type="molecule type" value="Genomic_DNA"/>
</dbReference>
<dbReference type="KEGG" id="aee:IM676_01525"/>
<keyword evidence="1" id="KW-1133">Transmembrane helix</keyword>
<dbReference type="AlphaFoldDB" id="A0A7S6U6I1"/>
<name>A0A7S6U6I1_9CYAN</name>
<evidence type="ECO:0000256" key="1">
    <source>
        <dbReference type="SAM" id="Phobius"/>
    </source>
</evidence>